<feature type="compositionally biased region" description="Low complexity" evidence="1">
    <location>
        <begin position="1"/>
        <end position="23"/>
    </location>
</feature>
<dbReference type="InterPro" id="IPR007161">
    <property type="entry name" value="DUF364"/>
</dbReference>
<dbReference type="Proteomes" id="UP001205311">
    <property type="component" value="Unassembled WGS sequence"/>
</dbReference>
<feature type="domain" description="Putative heavy-metal chelation" evidence="2">
    <location>
        <begin position="184"/>
        <end position="294"/>
    </location>
</feature>
<protein>
    <submittedName>
        <fullName evidence="3">Heavy-metal chelation</fullName>
    </submittedName>
</protein>
<evidence type="ECO:0000259" key="2">
    <source>
        <dbReference type="Pfam" id="PF04016"/>
    </source>
</evidence>
<dbReference type="Pfam" id="PF04016">
    <property type="entry name" value="DUF364"/>
    <property type="match status" value="1"/>
</dbReference>
<organism evidence="3 4">
    <name type="scientific">Streptoalloteichus tenebrarius (strain ATCC 17920 / DSM 40477 / JCM 4838 / CBS 697.72 / NBRC 16177 / NCIMB 11028 / NRRL B-12390 / A12253. 1 / ISP 5477)</name>
    <name type="common">Streptomyces tenebrarius</name>
    <dbReference type="NCBI Taxonomy" id="1933"/>
    <lineage>
        <taxon>Bacteria</taxon>
        <taxon>Bacillati</taxon>
        <taxon>Actinomycetota</taxon>
        <taxon>Actinomycetes</taxon>
        <taxon>Pseudonocardiales</taxon>
        <taxon>Pseudonocardiaceae</taxon>
        <taxon>Streptoalloteichus</taxon>
    </lineage>
</organism>
<evidence type="ECO:0000256" key="1">
    <source>
        <dbReference type="SAM" id="MobiDB-lite"/>
    </source>
</evidence>
<feature type="region of interest" description="Disordered" evidence="1">
    <location>
        <begin position="1"/>
        <end position="53"/>
    </location>
</feature>
<comment type="caution">
    <text evidence="3">The sequence shown here is derived from an EMBL/GenBank/DDBJ whole genome shotgun (WGS) entry which is preliminary data.</text>
</comment>
<name>A0ABT1HPB6_STRSD</name>
<evidence type="ECO:0000313" key="4">
    <source>
        <dbReference type="Proteomes" id="UP001205311"/>
    </source>
</evidence>
<dbReference type="SUPFAM" id="SSF159713">
    <property type="entry name" value="Dhaf3308-like"/>
    <property type="match status" value="1"/>
</dbReference>
<accession>A0ABT1HPB6</accession>
<gene>
    <name evidence="3" type="ORF">LX15_001043</name>
</gene>
<dbReference type="Gene3D" id="3.40.50.11590">
    <property type="match status" value="1"/>
</dbReference>
<keyword evidence="4" id="KW-1185">Reference proteome</keyword>
<sequence length="318" mass="33547">MTPVSPLSSDPLSSDPLSSDPLSSDPPPLAPSSRELPRSPLRLTGGADGPRPRSLADLISQVTAGRLGPDPAETRVSVAFATRQGVRHASRGSGYRNHVISFRVDRAVGSCAVEPDEVPDDLVYDCVGASVADLVAHPVNAVRVAALDAYLMAAHPHERFADEAVTVPAGSSLEKSMARAALVTDLVPASRGQTVLVVGVVNSLLSHLRRRGLRYVPCDLKDGATEWGEPFVPDCMAVVDRCDAVLASGMTLGNGTFEPLLRHARRTGKPFVVFAQTGSAVLPWFLGSGVTAVSAEPYPFFWLDGGPSVLYRYGGKAS</sequence>
<reference evidence="3 4" key="1">
    <citation type="submission" date="2022-06" db="EMBL/GenBank/DDBJ databases">
        <title>Genomic Encyclopedia of Archaeal and Bacterial Type Strains, Phase II (KMG-II): from individual species to whole genera.</title>
        <authorList>
            <person name="Goeker M."/>
        </authorList>
    </citation>
    <scope>NUCLEOTIDE SEQUENCE [LARGE SCALE GENOMIC DNA]</scope>
    <source>
        <strain evidence="3 4">DSM 40477</strain>
    </source>
</reference>
<evidence type="ECO:0000313" key="3">
    <source>
        <dbReference type="EMBL" id="MCP2257358.1"/>
    </source>
</evidence>
<dbReference type="EMBL" id="JAMTCP010000003">
    <property type="protein sequence ID" value="MCP2257358.1"/>
    <property type="molecule type" value="Genomic_DNA"/>
</dbReference>
<proteinExistence type="predicted"/>